<name>A0A9X9M8F7_GULGU</name>
<comment type="caution">
    <text evidence="1">The sequence shown here is derived from an EMBL/GenBank/DDBJ whole genome shotgun (WGS) entry which is preliminary data.</text>
</comment>
<sequence length="45" mass="5247">MWIMYVWCLMWITLPLGKSLCLLVLINLFESFLQTKIEAGKSIAK</sequence>
<proteinExistence type="predicted"/>
<organism evidence="1 2">
    <name type="scientific">Gulo gulo</name>
    <name type="common">Wolverine</name>
    <name type="synonym">Gluton</name>
    <dbReference type="NCBI Taxonomy" id="48420"/>
    <lineage>
        <taxon>Eukaryota</taxon>
        <taxon>Metazoa</taxon>
        <taxon>Chordata</taxon>
        <taxon>Craniata</taxon>
        <taxon>Vertebrata</taxon>
        <taxon>Euteleostomi</taxon>
        <taxon>Mammalia</taxon>
        <taxon>Eutheria</taxon>
        <taxon>Laurasiatheria</taxon>
        <taxon>Carnivora</taxon>
        <taxon>Caniformia</taxon>
        <taxon>Musteloidea</taxon>
        <taxon>Mustelidae</taxon>
        <taxon>Guloninae</taxon>
        <taxon>Gulo</taxon>
    </lineage>
</organism>
<protein>
    <submittedName>
        <fullName evidence="1">Uncharacterized protein</fullName>
    </submittedName>
</protein>
<evidence type="ECO:0000313" key="1">
    <source>
        <dbReference type="EMBL" id="VCX39297.1"/>
    </source>
</evidence>
<gene>
    <name evidence="1" type="ORF">BN2614_LOCUS1</name>
</gene>
<feature type="non-terminal residue" evidence="1">
    <location>
        <position position="45"/>
    </location>
</feature>
<accession>A0A9X9M8F7</accession>
<evidence type="ECO:0000313" key="2">
    <source>
        <dbReference type="Proteomes" id="UP000269945"/>
    </source>
</evidence>
<dbReference type="EMBL" id="CYRY02044384">
    <property type="protein sequence ID" value="VCX39297.1"/>
    <property type="molecule type" value="Genomic_DNA"/>
</dbReference>
<keyword evidence="2" id="KW-1185">Reference proteome</keyword>
<dbReference type="Proteomes" id="UP000269945">
    <property type="component" value="Unassembled WGS sequence"/>
</dbReference>
<reference evidence="1 2" key="1">
    <citation type="submission" date="2018-10" db="EMBL/GenBank/DDBJ databases">
        <authorList>
            <person name="Ekblom R."/>
            <person name="Jareborg N."/>
        </authorList>
    </citation>
    <scope>NUCLEOTIDE SEQUENCE [LARGE SCALE GENOMIC DNA]</scope>
    <source>
        <tissue evidence="1">Muscle</tissue>
    </source>
</reference>
<dbReference type="AlphaFoldDB" id="A0A9X9M8F7"/>